<evidence type="ECO:0000313" key="14">
    <source>
        <dbReference type="Proteomes" id="UP000439314"/>
    </source>
</evidence>
<evidence type="ECO:0000256" key="2">
    <source>
        <dbReference type="ARBA" id="ARBA00007404"/>
    </source>
</evidence>
<evidence type="ECO:0000313" key="11">
    <source>
        <dbReference type="EMBL" id="MRH01304.1"/>
    </source>
</evidence>
<dbReference type="InterPro" id="IPR012340">
    <property type="entry name" value="NA-bd_OB-fold"/>
</dbReference>
<reference evidence="13 14" key="1">
    <citation type="submission" date="2019-11" db="EMBL/GenBank/DDBJ databases">
        <title>First report of rice panicle blight caused by Xanthomonas sp. in Iran.</title>
        <authorList>
            <person name="Mirghasempour S.A."/>
            <person name="Huang S."/>
            <person name="Brady C.L."/>
            <person name="Studholme D.J."/>
        </authorList>
    </citation>
    <scope>NUCLEOTIDE SEQUENCE [LARGE SCALE GENOMIC DNA]</scope>
    <source>
        <strain evidence="11 14">ASD011</strain>
        <strain evidence="13">SAM114</strain>
    </source>
</reference>
<comment type="similarity">
    <text evidence="2 9">Belongs to the polyribonucleotide nucleotidyltransferase family.</text>
</comment>
<feature type="domain" description="S1 motif" evidence="10">
    <location>
        <begin position="623"/>
        <end position="691"/>
    </location>
</feature>
<accession>A0A6N7QAI8</accession>
<dbReference type="FunFam" id="3.30.230.70:FF:000002">
    <property type="entry name" value="Polyribonucleotide nucleotidyltransferase"/>
    <property type="match status" value="1"/>
</dbReference>
<organism evidence="11 14">
    <name type="scientific">Xanthomonas sontii</name>
    <dbReference type="NCBI Taxonomy" id="2650745"/>
    <lineage>
        <taxon>Bacteria</taxon>
        <taxon>Pseudomonadati</taxon>
        <taxon>Pseudomonadota</taxon>
        <taxon>Gammaproteobacteria</taxon>
        <taxon>Lysobacterales</taxon>
        <taxon>Lysobacteraceae</taxon>
        <taxon>Xanthomonas</taxon>
    </lineage>
</organism>
<dbReference type="SUPFAM" id="SSF46915">
    <property type="entry name" value="Polynucleotide phosphorylase/guanosine pentaphosphate synthase (PNPase/GPSI), domain 3"/>
    <property type="match status" value="1"/>
</dbReference>
<dbReference type="PANTHER" id="PTHR11252:SF0">
    <property type="entry name" value="POLYRIBONUCLEOTIDE NUCLEOTIDYLTRANSFERASE 1, MITOCHONDRIAL"/>
    <property type="match status" value="1"/>
</dbReference>
<evidence type="ECO:0000256" key="3">
    <source>
        <dbReference type="ARBA" id="ARBA00022490"/>
    </source>
</evidence>
<dbReference type="Proteomes" id="UP000439314">
    <property type="component" value="Unassembled WGS sequence"/>
</dbReference>
<dbReference type="InterPro" id="IPR001247">
    <property type="entry name" value="ExoRNase_PH_dom1"/>
</dbReference>
<keyword evidence="13" id="KW-1185">Reference proteome</keyword>
<dbReference type="SMART" id="SM00316">
    <property type="entry name" value="S1"/>
    <property type="match status" value="1"/>
</dbReference>
<dbReference type="RefSeq" id="WP_017911268.1">
    <property type="nucleotide sequence ID" value="NZ_WJPM01000011.1"/>
</dbReference>
<proteinExistence type="inferred from homology"/>
<keyword evidence="6 9" id="KW-0479">Metal-binding</keyword>
<evidence type="ECO:0000256" key="5">
    <source>
        <dbReference type="ARBA" id="ARBA00022695"/>
    </source>
</evidence>
<dbReference type="SUPFAM" id="SSF54211">
    <property type="entry name" value="Ribosomal protein S5 domain 2-like"/>
    <property type="match status" value="2"/>
</dbReference>
<dbReference type="GO" id="GO:0003723">
    <property type="term" value="F:RNA binding"/>
    <property type="evidence" value="ECO:0007669"/>
    <property type="project" value="UniProtKB-UniRule"/>
</dbReference>
<dbReference type="EMBL" id="WJPN01000011">
    <property type="protein sequence ID" value="MRH01304.1"/>
    <property type="molecule type" value="Genomic_DNA"/>
</dbReference>
<evidence type="ECO:0000256" key="9">
    <source>
        <dbReference type="HAMAP-Rule" id="MF_01595"/>
    </source>
</evidence>
<dbReference type="Pfam" id="PF03725">
    <property type="entry name" value="RNase_PH_C"/>
    <property type="match status" value="2"/>
</dbReference>
<dbReference type="GO" id="GO:0006402">
    <property type="term" value="P:mRNA catabolic process"/>
    <property type="evidence" value="ECO:0007669"/>
    <property type="project" value="UniProtKB-UniRule"/>
</dbReference>
<dbReference type="InterPro" id="IPR036612">
    <property type="entry name" value="KH_dom_type_1_sf"/>
</dbReference>
<comment type="cofactor">
    <cofactor evidence="9">
        <name>Mg(2+)</name>
        <dbReference type="ChEBI" id="CHEBI:18420"/>
    </cofactor>
</comment>
<feature type="binding site" evidence="9">
    <location>
        <position position="493"/>
    </location>
    <ligand>
        <name>Mg(2+)</name>
        <dbReference type="ChEBI" id="CHEBI:18420"/>
    </ligand>
</feature>
<evidence type="ECO:0000256" key="7">
    <source>
        <dbReference type="ARBA" id="ARBA00022842"/>
    </source>
</evidence>
<dbReference type="CDD" id="cd04472">
    <property type="entry name" value="S1_PNPase"/>
    <property type="match status" value="1"/>
</dbReference>
<dbReference type="InterPro" id="IPR004087">
    <property type="entry name" value="KH_dom"/>
</dbReference>
<comment type="caution">
    <text evidence="11">The sequence shown here is derived from an EMBL/GenBank/DDBJ whole genome shotgun (WGS) entry which is preliminary data.</text>
</comment>
<dbReference type="CDD" id="cd11364">
    <property type="entry name" value="RNase_PH_PNPase_2"/>
    <property type="match status" value="1"/>
</dbReference>
<reference evidence="12" key="2">
    <citation type="journal article" date="2020" name="Plant Dis.">
        <title>A Grain Rot of Rice in Iran Caused by a Xanthomonas Strain Closely Related to X. sacchari.</title>
        <authorList>
            <person name="Mirghasempour S.A."/>
            <person name="Huang S."/>
            <person name="Studholme D.J."/>
            <person name="Brady C.L."/>
        </authorList>
    </citation>
    <scope>NUCLEOTIDE SEQUENCE</scope>
    <source>
        <strain evidence="12">SAM114</strain>
    </source>
</reference>
<keyword evidence="5 9" id="KW-0548">Nucleotidyltransferase</keyword>
<comment type="function">
    <text evidence="9">Involved in mRNA degradation. Catalyzes the phosphorolysis of single-stranded polyribonucleotides processively in the 3'- to 5'-direction.</text>
</comment>
<evidence type="ECO:0000313" key="13">
    <source>
        <dbReference type="Proteomes" id="UP000437931"/>
    </source>
</evidence>
<evidence type="ECO:0000256" key="8">
    <source>
        <dbReference type="ARBA" id="ARBA00022884"/>
    </source>
</evidence>
<dbReference type="HAMAP" id="MF_01595">
    <property type="entry name" value="PNPase"/>
    <property type="match status" value="1"/>
</dbReference>
<comment type="subcellular location">
    <subcellularLocation>
        <location evidence="1 9">Cytoplasm</location>
    </subcellularLocation>
</comment>
<dbReference type="PANTHER" id="PTHR11252">
    <property type="entry name" value="POLYRIBONUCLEOTIDE NUCLEOTIDYLTRANSFERASE"/>
    <property type="match status" value="1"/>
</dbReference>
<dbReference type="NCBIfam" id="TIGR03591">
    <property type="entry name" value="polynuc_phos"/>
    <property type="match status" value="1"/>
</dbReference>
<dbReference type="GO" id="GO:0006396">
    <property type="term" value="P:RNA processing"/>
    <property type="evidence" value="ECO:0007669"/>
    <property type="project" value="InterPro"/>
</dbReference>
<dbReference type="SUPFAM" id="SSF54791">
    <property type="entry name" value="Eukaryotic type KH-domain (KH-domain type I)"/>
    <property type="match status" value="1"/>
</dbReference>
<dbReference type="Pfam" id="PF00575">
    <property type="entry name" value="S1"/>
    <property type="match status" value="1"/>
</dbReference>
<dbReference type="Gene3D" id="3.30.230.70">
    <property type="entry name" value="GHMP Kinase, N-terminal domain"/>
    <property type="match status" value="2"/>
</dbReference>
<dbReference type="CDD" id="cd02393">
    <property type="entry name" value="KH-I_PNPase"/>
    <property type="match status" value="1"/>
</dbReference>
<dbReference type="SUPFAM" id="SSF50249">
    <property type="entry name" value="Nucleic acid-binding proteins"/>
    <property type="match status" value="1"/>
</dbReference>
<dbReference type="SMART" id="SM00322">
    <property type="entry name" value="KH"/>
    <property type="match status" value="1"/>
</dbReference>
<dbReference type="InterPro" id="IPR020568">
    <property type="entry name" value="Ribosomal_Su5_D2-typ_SF"/>
</dbReference>
<dbReference type="InterPro" id="IPR004088">
    <property type="entry name" value="KH_dom_type_1"/>
</dbReference>
<dbReference type="Pfam" id="PF00013">
    <property type="entry name" value="KH_1"/>
    <property type="match status" value="1"/>
</dbReference>
<dbReference type="EMBL" id="WJPM01000011">
    <property type="protein sequence ID" value="MRH75681.1"/>
    <property type="molecule type" value="Genomic_DNA"/>
</dbReference>
<dbReference type="FunFam" id="3.30.230.70:FF:000001">
    <property type="entry name" value="Polyribonucleotide nucleotidyltransferase"/>
    <property type="match status" value="1"/>
</dbReference>
<dbReference type="Gene3D" id="2.40.50.140">
    <property type="entry name" value="Nucleic acid-binding proteins"/>
    <property type="match status" value="1"/>
</dbReference>
<dbReference type="GO" id="GO:0000175">
    <property type="term" value="F:3'-5'-RNA exonuclease activity"/>
    <property type="evidence" value="ECO:0007669"/>
    <property type="project" value="TreeGrafter"/>
</dbReference>
<sequence>MAKITKTFQYGKHTVTLETGEIARQAGGAVIVKMDDTVLLVTAVAAKSAREGQDFFPLTVDYQEKFYAGGRIPGGFFKREGRATEKETLISRLIDRPIRPLFPEDYKNEVQIIATVMSMNPDIDGDIAALIGASAALSLAGTPFKGPIGAAKVGYKNGEYILNPTVSDLKDSQLELVVAGTANAVLMVESEAALLSEEVMLGAVTFGHREMQKVINAINELTVEAGTKPSDWVAPAKNEAMIAALKEAVGEQLAAAFQVRDKLQRRDAISAIKKDVLAQLAPRATAENWVAADLAKEFGELEYQTMRGSVLSTKVRIDGRALDTVRPISVQAGVLPRTHGSALFTRGETQAIVVTTLGTARDGQVIDAVSGEYKENFLFHYNFPPYSVGECGRFGAPKRREIGHGRLAKRGVLAVMPTMEEFPYTIRVVSEITESNGSSSMASVCGSSLALMDAGVPVKAPVAGIAMGLVKEGNDFVVLSDILGDEDHLGDMDFKVAGTADGVSALQMDIKIEGITEEIMKQALAQAKAGRLHILGEMASALTTPRAELSDYAPRLLTIKIHPDKIREVIGKGGSTIQAITKETGTQIDIQDDGTIVIASVNAIAAQAAKSRIEQITSDVEPGRIYEGKVAKIMDFGAFVTILPGKDGLVHVSQISSERVEKVGDKLKEGDVVKVKVLEVDKQGRIRLSMKAVEEGEGASAE</sequence>
<evidence type="ECO:0000256" key="1">
    <source>
        <dbReference type="ARBA" id="ARBA00004496"/>
    </source>
</evidence>
<dbReference type="InterPro" id="IPR036345">
    <property type="entry name" value="ExoRNase_PH_dom2_sf"/>
</dbReference>
<keyword evidence="4 9" id="KW-0808">Transferase</keyword>
<dbReference type="NCBIfam" id="NF008805">
    <property type="entry name" value="PRK11824.1"/>
    <property type="match status" value="1"/>
</dbReference>
<dbReference type="InterPro" id="IPR012162">
    <property type="entry name" value="PNPase"/>
</dbReference>
<dbReference type="Pfam" id="PF01138">
    <property type="entry name" value="RNase_PH"/>
    <property type="match status" value="2"/>
</dbReference>
<feature type="binding site" evidence="9">
    <location>
        <position position="487"/>
    </location>
    <ligand>
        <name>Mg(2+)</name>
        <dbReference type="ChEBI" id="CHEBI:18420"/>
    </ligand>
</feature>
<evidence type="ECO:0000259" key="10">
    <source>
        <dbReference type="PROSITE" id="PS50126"/>
    </source>
</evidence>
<dbReference type="CDD" id="cd11363">
    <property type="entry name" value="RNase_PH_PNPase_1"/>
    <property type="match status" value="1"/>
</dbReference>
<dbReference type="InterPro" id="IPR003029">
    <property type="entry name" value="S1_domain"/>
</dbReference>
<keyword evidence="8 9" id="KW-0694">RNA-binding</keyword>
<evidence type="ECO:0000256" key="6">
    <source>
        <dbReference type="ARBA" id="ARBA00022723"/>
    </source>
</evidence>
<dbReference type="SUPFAM" id="SSF55666">
    <property type="entry name" value="Ribonuclease PH domain 2-like"/>
    <property type="match status" value="2"/>
</dbReference>
<evidence type="ECO:0000313" key="12">
    <source>
        <dbReference type="EMBL" id="MRH75681.1"/>
    </source>
</evidence>
<dbReference type="EC" id="2.7.7.8" evidence="9"/>
<dbReference type="PROSITE" id="PS50126">
    <property type="entry name" value="S1"/>
    <property type="match status" value="1"/>
</dbReference>
<dbReference type="Proteomes" id="UP000437931">
    <property type="component" value="Unassembled WGS sequence"/>
</dbReference>
<dbReference type="FunFam" id="2.40.50.140:FF:000023">
    <property type="entry name" value="Polyribonucleotide nucleotidyltransferase"/>
    <property type="match status" value="1"/>
</dbReference>
<evidence type="ECO:0000256" key="4">
    <source>
        <dbReference type="ARBA" id="ARBA00022679"/>
    </source>
</evidence>
<dbReference type="GO" id="GO:0000287">
    <property type="term" value="F:magnesium ion binding"/>
    <property type="evidence" value="ECO:0007669"/>
    <property type="project" value="UniProtKB-UniRule"/>
</dbReference>
<dbReference type="FunFam" id="3.30.1370.10:FF:000001">
    <property type="entry name" value="Polyribonucleotide nucleotidyltransferase"/>
    <property type="match status" value="1"/>
</dbReference>
<gene>
    <name evidence="9 11" type="primary">pnp</name>
    <name evidence="11" type="ORF">GIY21_13495</name>
    <name evidence="12" type="ORF">GIY22_13740</name>
</gene>
<dbReference type="GO" id="GO:0004654">
    <property type="term" value="F:polyribonucleotide nucleotidyltransferase activity"/>
    <property type="evidence" value="ECO:0007669"/>
    <property type="project" value="UniProtKB-UniRule"/>
</dbReference>
<dbReference type="InterPro" id="IPR015847">
    <property type="entry name" value="ExoRNase_PH_dom2"/>
</dbReference>
<dbReference type="PROSITE" id="PS50084">
    <property type="entry name" value="KH_TYPE_1"/>
    <property type="match status" value="1"/>
</dbReference>
<dbReference type="Pfam" id="PF03726">
    <property type="entry name" value="PNPase"/>
    <property type="match status" value="1"/>
</dbReference>
<dbReference type="PIRSF" id="PIRSF005499">
    <property type="entry name" value="PNPase"/>
    <property type="match status" value="1"/>
</dbReference>
<keyword evidence="7 9" id="KW-0460">Magnesium</keyword>
<dbReference type="InterPro" id="IPR027408">
    <property type="entry name" value="PNPase/RNase_PH_dom_sf"/>
</dbReference>
<keyword evidence="3 9" id="KW-0963">Cytoplasm</keyword>
<dbReference type="AlphaFoldDB" id="A0A6N7QAI8"/>
<dbReference type="InterPro" id="IPR015848">
    <property type="entry name" value="PNPase_PH_RNA-bd_bac/org-type"/>
</dbReference>
<dbReference type="GO" id="GO:0005829">
    <property type="term" value="C:cytosol"/>
    <property type="evidence" value="ECO:0007669"/>
    <property type="project" value="TreeGrafter"/>
</dbReference>
<protein>
    <recommendedName>
        <fullName evidence="9">Polyribonucleotide nucleotidyltransferase</fullName>
        <ecNumber evidence="9">2.7.7.8</ecNumber>
    </recommendedName>
    <alternativeName>
        <fullName evidence="9">Polynucleotide phosphorylase</fullName>
        <shortName evidence="9">PNPase</shortName>
    </alternativeName>
</protein>
<dbReference type="InterPro" id="IPR036456">
    <property type="entry name" value="PNPase_PH_RNA-bd_sf"/>
</dbReference>
<comment type="catalytic activity">
    <reaction evidence="9">
        <text>RNA(n+1) + phosphate = RNA(n) + a ribonucleoside 5'-diphosphate</text>
        <dbReference type="Rhea" id="RHEA:22096"/>
        <dbReference type="Rhea" id="RHEA-COMP:14527"/>
        <dbReference type="Rhea" id="RHEA-COMP:17342"/>
        <dbReference type="ChEBI" id="CHEBI:43474"/>
        <dbReference type="ChEBI" id="CHEBI:57930"/>
        <dbReference type="ChEBI" id="CHEBI:140395"/>
        <dbReference type="EC" id="2.7.7.8"/>
    </reaction>
</comment>
<comment type="subunit">
    <text evidence="9">Component of the RNA degradosome, which is a multiprotein complex involved in RNA processing and mRNA degradation.</text>
</comment>
<dbReference type="Gene3D" id="3.30.1370.10">
    <property type="entry name" value="K Homology domain, type 1"/>
    <property type="match status" value="1"/>
</dbReference>
<name>A0A6N7QAI8_9XANT</name>